<evidence type="ECO:0000313" key="3">
    <source>
        <dbReference type="EMBL" id="MDA5092622.1"/>
    </source>
</evidence>
<evidence type="ECO:0000256" key="1">
    <source>
        <dbReference type="ARBA" id="ARBA00006817"/>
    </source>
</evidence>
<sequence length="144" mass="16095">MTDLSLSVDRIIKAPRKAVFEAWLSPEMLKKFMLPGPDMSVPSANTDPREGGRFEIIMKPESGEIPHAGTYREISPHDRIVFTWESPYSVDDSTVTLDFADADGGTHLKLTHVRFLSEETRDNHEAGWGRILVALVDTLAEENA</sequence>
<organism evidence="3 4">
    <name type="scientific">Aliiroseovarius salicola</name>
    <dbReference type="NCBI Taxonomy" id="3009082"/>
    <lineage>
        <taxon>Bacteria</taxon>
        <taxon>Pseudomonadati</taxon>
        <taxon>Pseudomonadota</taxon>
        <taxon>Alphaproteobacteria</taxon>
        <taxon>Rhodobacterales</taxon>
        <taxon>Paracoccaceae</taxon>
        <taxon>Aliiroseovarius</taxon>
    </lineage>
</organism>
<reference evidence="3 4" key="1">
    <citation type="submission" date="2023-01" db="EMBL/GenBank/DDBJ databases">
        <authorList>
            <person name="Yoon J.-W."/>
        </authorList>
    </citation>
    <scope>NUCLEOTIDE SEQUENCE [LARGE SCALE GENOMIC DNA]</scope>
    <source>
        <strain evidence="3 4">KMU-50</strain>
    </source>
</reference>
<evidence type="ECO:0000259" key="2">
    <source>
        <dbReference type="Pfam" id="PF08327"/>
    </source>
</evidence>
<keyword evidence="4" id="KW-1185">Reference proteome</keyword>
<dbReference type="CDD" id="cd07814">
    <property type="entry name" value="SRPBCC_CalC_Aha1-like"/>
    <property type="match status" value="1"/>
</dbReference>
<comment type="similarity">
    <text evidence="1">Belongs to the AHA1 family.</text>
</comment>
<dbReference type="Pfam" id="PF08327">
    <property type="entry name" value="AHSA1"/>
    <property type="match status" value="1"/>
</dbReference>
<name>A0ABT4VWJ8_9RHOB</name>
<feature type="domain" description="Activator of Hsp90 ATPase homologue 1/2-like C-terminal" evidence="2">
    <location>
        <begin position="13"/>
        <end position="139"/>
    </location>
</feature>
<evidence type="ECO:0000313" key="4">
    <source>
        <dbReference type="Proteomes" id="UP001528040"/>
    </source>
</evidence>
<dbReference type="Gene3D" id="3.30.530.20">
    <property type="match status" value="1"/>
</dbReference>
<proteinExistence type="inferred from homology"/>
<dbReference type="InterPro" id="IPR013538">
    <property type="entry name" value="ASHA1/2-like_C"/>
</dbReference>
<comment type="caution">
    <text evidence="3">The sequence shown here is derived from an EMBL/GenBank/DDBJ whole genome shotgun (WGS) entry which is preliminary data.</text>
</comment>
<dbReference type="SUPFAM" id="SSF55961">
    <property type="entry name" value="Bet v1-like"/>
    <property type="match status" value="1"/>
</dbReference>
<protein>
    <submittedName>
        <fullName evidence="3">SRPBCC domain-containing protein</fullName>
    </submittedName>
</protein>
<gene>
    <name evidence="3" type="ORF">O2N63_00775</name>
</gene>
<accession>A0ABT4VWJ8</accession>
<dbReference type="EMBL" id="JAQIIO010000001">
    <property type="protein sequence ID" value="MDA5092622.1"/>
    <property type="molecule type" value="Genomic_DNA"/>
</dbReference>
<dbReference type="InterPro" id="IPR023393">
    <property type="entry name" value="START-like_dom_sf"/>
</dbReference>
<dbReference type="Proteomes" id="UP001528040">
    <property type="component" value="Unassembled WGS sequence"/>
</dbReference>
<dbReference type="RefSeq" id="WP_271052121.1">
    <property type="nucleotide sequence ID" value="NZ_JAQIIO010000001.1"/>
</dbReference>